<accession>A0A084IN83</accession>
<evidence type="ECO:0000256" key="2">
    <source>
        <dbReference type="ARBA" id="ARBA00022448"/>
    </source>
</evidence>
<feature type="transmembrane region" description="Helical" evidence="10">
    <location>
        <begin position="320"/>
        <end position="342"/>
    </location>
</feature>
<keyword evidence="8 10" id="KW-0472">Membrane</keyword>
<reference evidence="11 12" key="1">
    <citation type="submission" date="2013-03" db="EMBL/GenBank/DDBJ databases">
        <title>Salinisphaera hydrothermalis C41B8 Genome Sequencing.</title>
        <authorList>
            <person name="Li C."/>
            <person name="Lai Q."/>
            <person name="Shao Z."/>
        </authorList>
    </citation>
    <scope>NUCLEOTIDE SEQUENCE [LARGE SCALE GENOMIC DNA]</scope>
    <source>
        <strain evidence="11 12">C41B8</strain>
    </source>
</reference>
<dbReference type="GO" id="GO:0015297">
    <property type="term" value="F:antiporter activity"/>
    <property type="evidence" value="ECO:0007669"/>
    <property type="project" value="UniProtKB-KW"/>
</dbReference>
<feature type="transmembrane region" description="Helical" evidence="10">
    <location>
        <begin position="12"/>
        <end position="31"/>
    </location>
</feature>
<evidence type="ECO:0000256" key="4">
    <source>
        <dbReference type="ARBA" id="ARBA00022475"/>
    </source>
</evidence>
<feature type="transmembrane region" description="Helical" evidence="10">
    <location>
        <begin position="362"/>
        <end position="384"/>
    </location>
</feature>
<keyword evidence="6 10" id="KW-1133">Transmembrane helix</keyword>
<dbReference type="PANTHER" id="PTHR43298:SF2">
    <property type="entry name" value="FMN_FAD EXPORTER YEEO-RELATED"/>
    <property type="match status" value="1"/>
</dbReference>
<proteinExistence type="predicted"/>
<dbReference type="PIRSF" id="PIRSF006603">
    <property type="entry name" value="DinF"/>
    <property type="match status" value="1"/>
</dbReference>
<dbReference type="OrthoDB" id="9806302at2"/>
<dbReference type="InterPro" id="IPR002528">
    <property type="entry name" value="MATE_fam"/>
</dbReference>
<comment type="subcellular location">
    <subcellularLocation>
        <location evidence="1">Cell inner membrane</location>
        <topology evidence="1">Multi-pass membrane protein</topology>
    </subcellularLocation>
</comment>
<keyword evidence="4" id="KW-1003">Cell membrane</keyword>
<dbReference type="InterPro" id="IPR048279">
    <property type="entry name" value="MdtK-like"/>
</dbReference>
<evidence type="ECO:0000256" key="5">
    <source>
        <dbReference type="ARBA" id="ARBA00022692"/>
    </source>
</evidence>
<dbReference type="InterPro" id="IPR050222">
    <property type="entry name" value="MATE_MdtK"/>
</dbReference>
<dbReference type="PATRIC" id="fig|1304275.5.peg.1281"/>
<organism evidence="11 12">
    <name type="scientific">Salinisphaera hydrothermalis (strain C41B8)</name>
    <dbReference type="NCBI Taxonomy" id="1304275"/>
    <lineage>
        <taxon>Bacteria</taxon>
        <taxon>Pseudomonadati</taxon>
        <taxon>Pseudomonadota</taxon>
        <taxon>Gammaproteobacteria</taxon>
        <taxon>Salinisphaerales</taxon>
        <taxon>Salinisphaeraceae</taxon>
        <taxon>Salinisphaera</taxon>
    </lineage>
</organism>
<dbReference type="RefSeq" id="WP_084188588.1">
    <property type="nucleotide sequence ID" value="NZ_APNK01000006.1"/>
</dbReference>
<dbReference type="EMBL" id="APNK01000006">
    <property type="protein sequence ID" value="KEZ78167.1"/>
    <property type="molecule type" value="Genomic_DNA"/>
</dbReference>
<evidence type="ECO:0000313" key="12">
    <source>
        <dbReference type="Proteomes" id="UP000028302"/>
    </source>
</evidence>
<dbReference type="Proteomes" id="UP000028302">
    <property type="component" value="Unassembled WGS sequence"/>
</dbReference>
<dbReference type="eggNOG" id="COG0534">
    <property type="taxonomic scope" value="Bacteria"/>
</dbReference>
<feature type="transmembrane region" description="Helical" evidence="10">
    <location>
        <begin position="424"/>
        <end position="443"/>
    </location>
</feature>
<dbReference type="AlphaFoldDB" id="A0A084IN83"/>
<gene>
    <name evidence="11" type="ORF">C41B8_06267</name>
</gene>
<evidence type="ECO:0000256" key="9">
    <source>
        <dbReference type="ARBA" id="ARBA00031636"/>
    </source>
</evidence>
<feature type="transmembrane region" description="Helical" evidence="10">
    <location>
        <begin position="99"/>
        <end position="124"/>
    </location>
</feature>
<keyword evidence="3" id="KW-0050">Antiport</keyword>
<keyword evidence="2" id="KW-0813">Transport</keyword>
<dbReference type="GO" id="GO:0042910">
    <property type="term" value="F:xenobiotic transmembrane transporter activity"/>
    <property type="evidence" value="ECO:0007669"/>
    <property type="project" value="InterPro"/>
</dbReference>
<keyword evidence="7" id="KW-0406">Ion transport</keyword>
<protein>
    <recommendedName>
        <fullName evidence="9">Multidrug-efflux transporter</fullName>
    </recommendedName>
</protein>
<comment type="caution">
    <text evidence="11">The sequence shown here is derived from an EMBL/GenBank/DDBJ whole genome shotgun (WGS) entry which is preliminary data.</text>
</comment>
<dbReference type="PANTHER" id="PTHR43298">
    <property type="entry name" value="MULTIDRUG RESISTANCE PROTEIN NORM-RELATED"/>
    <property type="match status" value="1"/>
</dbReference>
<evidence type="ECO:0000313" key="11">
    <source>
        <dbReference type="EMBL" id="KEZ78167.1"/>
    </source>
</evidence>
<evidence type="ECO:0000256" key="6">
    <source>
        <dbReference type="ARBA" id="ARBA00022989"/>
    </source>
</evidence>
<feature type="transmembrane region" description="Helical" evidence="10">
    <location>
        <begin position="285"/>
        <end position="308"/>
    </location>
</feature>
<evidence type="ECO:0000256" key="7">
    <source>
        <dbReference type="ARBA" id="ARBA00023065"/>
    </source>
</evidence>
<dbReference type="CDD" id="cd13142">
    <property type="entry name" value="MATE_like_12"/>
    <property type="match status" value="1"/>
</dbReference>
<evidence type="ECO:0000256" key="1">
    <source>
        <dbReference type="ARBA" id="ARBA00004429"/>
    </source>
</evidence>
<dbReference type="GO" id="GO:0005886">
    <property type="term" value="C:plasma membrane"/>
    <property type="evidence" value="ECO:0007669"/>
    <property type="project" value="UniProtKB-SubCell"/>
</dbReference>
<evidence type="ECO:0000256" key="8">
    <source>
        <dbReference type="ARBA" id="ARBA00023136"/>
    </source>
</evidence>
<dbReference type="STRING" id="1304275.C41B8_06267"/>
<keyword evidence="12" id="KW-1185">Reference proteome</keyword>
<feature type="transmembrane region" description="Helical" evidence="10">
    <location>
        <begin position="258"/>
        <end position="279"/>
    </location>
</feature>
<sequence length="476" mass="50008">MASSSTRDLTQGSIVRALLALAVPIVFSNLLQTAYQLIDTFWVGRLGAAAVAAVSLSFPVIFFLISLGLGLAIAGTILVSQYTGRGDRAQVNHVAAQALVGVLAISLIVAVVGAITAHWVVLFLGARAEVLPLATIYMRVSFVGMPFLFAYVIFQSLMRGVGDARTPLYIVSGTVVLNFILDPLFILGFGPVPAMGVAGAALATVITQGLAAVVGLWMLFSGRYGIALRARHLVPDIATLWRLFKLGAPSGVEQSTRALGLMLMTILVAGFGTHTLAAYGIGTRMLSFVIIPALGLSQATSALVGQNIGAGRVDRAERTAWLSALIAVVVLTAIGVLAFFFAVPIVRAFVPQSPAVIAQGSLFVQITAFSYGLIGAQQVITGAFRGSGNTVVAMMIALVSLWMLQFPLAWLLSTHAGLGATGIWIAYPVQNTITAAIAGIWFARGGWKRAQVIESDPIEAEAAAYRPGQVTQTTLR</sequence>
<feature type="transmembrane region" description="Helical" evidence="10">
    <location>
        <begin position="51"/>
        <end position="79"/>
    </location>
</feature>
<feature type="transmembrane region" description="Helical" evidence="10">
    <location>
        <begin position="136"/>
        <end position="154"/>
    </location>
</feature>
<dbReference type="NCBIfam" id="TIGR00797">
    <property type="entry name" value="matE"/>
    <property type="match status" value="1"/>
</dbReference>
<evidence type="ECO:0000256" key="3">
    <source>
        <dbReference type="ARBA" id="ARBA00022449"/>
    </source>
</evidence>
<evidence type="ECO:0000256" key="10">
    <source>
        <dbReference type="SAM" id="Phobius"/>
    </source>
</evidence>
<feature type="transmembrane region" description="Helical" evidence="10">
    <location>
        <begin position="166"/>
        <end position="189"/>
    </location>
</feature>
<name>A0A084IN83_SALHC</name>
<dbReference type="Pfam" id="PF01554">
    <property type="entry name" value="MatE"/>
    <property type="match status" value="2"/>
</dbReference>
<keyword evidence="5 10" id="KW-0812">Transmembrane</keyword>
<feature type="transmembrane region" description="Helical" evidence="10">
    <location>
        <begin position="391"/>
        <end position="412"/>
    </location>
</feature>
<feature type="transmembrane region" description="Helical" evidence="10">
    <location>
        <begin position="195"/>
        <end position="220"/>
    </location>
</feature>
<dbReference type="GO" id="GO:0006811">
    <property type="term" value="P:monoatomic ion transport"/>
    <property type="evidence" value="ECO:0007669"/>
    <property type="project" value="UniProtKB-KW"/>
</dbReference>